<dbReference type="InterPro" id="IPR017927">
    <property type="entry name" value="FAD-bd_FR_type"/>
</dbReference>
<dbReference type="Proteomes" id="UP001177080">
    <property type="component" value="Unassembled WGS sequence"/>
</dbReference>
<evidence type="ECO:0000259" key="2">
    <source>
        <dbReference type="PROSITE" id="PS51384"/>
    </source>
</evidence>
<dbReference type="EMBL" id="WHSC02000002">
    <property type="protein sequence ID" value="MDO6120407.1"/>
    <property type="molecule type" value="Genomic_DNA"/>
</dbReference>
<dbReference type="InterPro" id="IPR007037">
    <property type="entry name" value="SIP_rossman_dom"/>
</dbReference>
<feature type="domain" description="FAD-binding FR-type" evidence="2">
    <location>
        <begin position="5"/>
        <end position="113"/>
    </location>
</feature>
<dbReference type="Gene3D" id="3.40.50.80">
    <property type="entry name" value="Nucleotide-binding domain of ferredoxin-NADP reductase (FNR) module"/>
    <property type="match status" value="1"/>
</dbReference>
<proteinExistence type="inferred from homology"/>
<dbReference type="InterPro" id="IPR039261">
    <property type="entry name" value="FNR_nucleotide-bd"/>
</dbReference>
<evidence type="ECO:0000313" key="4">
    <source>
        <dbReference type="Proteomes" id="UP001177080"/>
    </source>
</evidence>
<evidence type="ECO:0000313" key="3">
    <source>
        <dbReference type="EMBL" id="MDO6120407.1"/>
    </source>
</evidence>
<dbReference type="PANTHER" id="PTHR30157:SF0">
    <property type="entry name" value="NADPH-DEPENDENT FERRIC-CHELATE REDUCTASE"/>
    <property type="match status" value="1"/>
</dbReference>
<dbReference type="Pfam" id="PF04954">
    <property type="entry name" value="SIP"/>
    <property type="match status" value="1"/>
</dbReference>
<dbReference type="RefSeq" id="WP_244762133.1">
    <property type="nucleotide sequence ID" value="NZ_JALJCJ010000004.1"/>
</dbReference>
<comment type="similarity">
    <text evidence="1">Belongs to the SIP oxidoreductase family.</text>
</comment>
<name>A0ABT8X9T1_9HYPH</name>
<dbReference type="SUPFAM" id="SSF63380">
    <property type="entry name" value="Riboflavin synthase domain-like"/>
    <property type="match status" value="1"/>
</dbReference>
<dbReference type="InterPro" id="IPR039374">
    <property type="entry name" value="SIP_fam"/>
</dbReference>
<dbReference type="InterPro" id="IPR013113">
    <property type="entry name" value="SIP_FAD-bd"/>
</dbReference>
<dbReference type="CDD" id="cd06193">
    <property type="entry name" value="siderophore_interacting"/>
    <property type="match status" value="1"/>
</dbReference>
<organism evidence="3 4">
    <name type="scientific">Shinella curvata</name>
    <dbReference type="NCBI Taxonomy" id="1817964"/>
    <lineage>
        <taxon>Bacteria</taxon>
        <taxon>Pseudomonadati</taxon>
        <taxon>Pseudomonadota</taxon>
        <taxon>Alphaproteobacteria</taxon>
        <taxon>Hyphomicrobiales</taxon>
        <taxon>Rhizobiaceae</taxon>
        <taxon>Shinella</taxon>
    </lineage>
</organism>
<dbReference type="InterPro" id="IPR017938">
    <property type="entry name" value="Riboflavin_synthase-like_b-brl"/>
</dbReference>
<accession>A0ABT8X9T1</accession>
<gene>
    <name evidence="3" type="ORF">GB928_004350</name>
</gene>
<dbReference type="PANTHER" id="PTHR30157">
    <property type="entry name" value="FERRIC REDUCTASE, NADPH-DEPENDENT"/>
    <property type="match status" value="1"/>
</dbReference>
<keyword evidence="4" id="KW-1185">Reference proteome</keyword>
<evidence type="ECO:0000256" key="1">
    <source>
        <dbReference type="ARBA" id="ARBA00035644"/>
    </source>
</evidence>
<reference evidence="3" key="1">
    <citation type="submission" date="2022-04" db="EMBL/GenBank/DDBJ databases">
        <title>Shinella lacus sp. nov., a novel member of the genus Shinella from water.</title>
        <authorList>
            <person name="Deng Y."/>
        </authorList>
    </citation>
    <scope>NUCLEOTIDE SEQUENCE</scope>
    <source>
        <strain evidence="3">JCM 31239</strain>
    </source>
</reference>
<dbReference type="Gene3D" id="2.40.30.10">
    <property type="entry name" value="Translation factors"/>
    <property type="match status" value="1"/>
</dbReference>
<sequence length="237" mass="26105">MVEERDFHAATVLSSAVMTPSMIRVVIGGDGLREFASCGGLDEFIWLSFPDGDVPFADAPGRYYTIRRWDGALGEMTIDFVSHEGGIAATWARAARPGDRLGILKPRFRYVPPADSTWILLIADATGLPAVGRIIEERPANLPVIAHVEIMTADDRQDFATADCTVHWHESMHHGERPSRLSDIARAITLPDGPGYVWIAGEASEIAACRKHFRDTLGLPREQLTTVGYWIHGQARS</sequence>
<protein>
    <submittedName>
        <fullName evidence="3">Siderophore-interacting protein</fullName>
    </submittedName>
</protein>
<dbReference type="PROSITE" id="PS51384">
    <property type="entry name" value="FAD_FR"/>
    <property type="match status" value="1"/>
</dbReference>
<dbReference type="Pfam" id="PF08021">
    <property type="entry name" value="FAD_binding_9"/>
    <property type="match status" value="1"/>
</dbReference>
<comment type="caution">
    <text evidence="3">The sequence shown here is derived from an EMBL/GenBank/DDBJ whole genome shotgun (WGS) entry which is preliminary data.</text>
</comment>